<sequence length="128" mass="14490">MCSRVGLWGQQGDESGRDLMKIMFEDAISFDFSEARGDNANRNAALPALLQSAPNSHQIDGWLVRPRLHLWVDNTVGTLELDIWMVPRELIQGDNKRTWNCNSILPHNHPLCLAAVCSATWQRLVPRL</sequence>
<dbReference type="AlphaFoldDB" id="A0A7S1USR1"/>
<name>A0A7S1USR1_9STRA</name>
<gene>
    <name evidence="1" type="ORF">GOCE00092_LOCUS4718</name>
</gene>
<protein>
    <submittedName>
        <fullName evidence="1">Uncharacterized protein</fullName>
    </submittedName>
</protein>
<dbReference type="EMBL" id="HBGK01009052">
    <property type="protein sequence ID" value="CAD9275810.1"/>
    <property type="molecule type" value="Transcribed_RNA"/>
</dbReference>
<reference evidence="1" key="1">
    <citation type="submission" date="2021-01" db="EMBL/GenBank/DDBJ databases">
        <authorList>
            <person name="Corre E."/>
            <person name="Pelletier E."/>
            <person name="Niang G."/>
            <person name="Scheremetjew M."/>
            <person name="Finn R."/>
            <person name="Kale V."/>
            <person name="Holt S."/>
            <person name="Cochrane G."/>
            <person name="Meng A."/>
            <person name="Brown T."/>
            <person name="Cohen L."/>
        </authorList>
    </citation>
    <scope>NUCLEOTIDE SEQUENCE</scope>
    <source>
        <strain evidence="1">CCMP 410</strain>
    </source>
</reference>
<evidence type="ECO:0000313" key="1">
    <source>
        <dbReference type="EMBL" id="CAD9275810.1"/>
    </source>
</evidence>
<accession>A0A7S1USR1</accession>
<organism evidence="1">
    <name type="scientific">Grammatophora oceanica</name>
    <dbReference type="NCBI Taxonomy" id="210454"/>
    <lineage>
        <taxon>Eukaryota</taxon>
        <taxon>Sar</taxon>
        <taxon>Stramenopiles</taxon>
        <taxon>Ochrophyta</taxon>
        <taxon>Bacillariophyta</taxon>
        <taxon>Fragilariophyceae</taxon>
        <taxon>Fragilariophycidae</taxon>
        <taxon>Rhabdonematales</taxon>
        <taxon>Grammatophoraceae</taxon>
        <taxon>Grammatophora</taxon>
    </lineage>
</organism>
<proteinExistence type="predicted"/>